<name>A0ABP8WNN5_9MICC</name>
<organism evidence="1 2">
    <name type="scientific">Kocuria gwangalliensis</name>
    <dbReference type="NCBI Taxonomy" id="501592"/>
    <lineage>
        <taxon>Bacteria</taxon>
        <taxon>Bacillati</taxon>
        <taxon>Actinomycetota</taxon>
        <taxon>Actinomycetes</taxon>
        <taxon>Micrococcales</taxon>
        <taxon>Micrococcaceae</taxon>
        <taxon>Kocuria</taxon>
    </lineage>
</organism>
<accession>A0ABP8WNN5</accession>
<dbReference type="Proteomes" id="UP001501446">
    <property type="component" value="Unassembled WGS sequence"/>
</dbReference>
<evidence type="ECO:0008006" key="3">
    <source>
        <dbReference type="Google" id="ProtNLM"/>
    </source>
</evidence>
<sequence>MGTLSLDATADQAKAVSDALAEIETTPGSIEELPVLLLRGQAESLWSRDVAGETFAAVRANPHKDLVRRTWDQGALSYFNDAQLANEIATGDSLDLDISWAQPAYTDNKNAFVISVDPVFFRIYGPMILFNAQQIHETDLVLLLCADENTVRELVDIAEEYLGVLSKFNNQPKPSTVSYYAVDTPTWVTEMHTYYACARFLALPSLLEHYESVYCLDADLLMRDDPAAFIKKTANLRLSVPRNEGTIGIVPWRRYMAGNLVANKTLLNTDLLEKLNSYISVGLKTPFAWTLDQNALSYVAEQASNSGIEPLNRFPRPTKVSKFMARWERNYKKHALANPAI</sequence>
<dbReference type="EMBL" id="BAABLN010000008">
    <property type="protein sequence ID" value="GAA4692206.1"/>
    <property type="molecule type" value="Genomic_DNA"/>
</dbReference>
<reference evidence="2" key="1">
    <citation type="journal article" date="2019" name="Int. J. Syst. Evol. Microbiol.">
        <title>The Global Catalogue of Microorganisms (GCM) 10K type strain sequencing project: providing services to taxonomists for standard genome sequencing and annotation.</title>
        <authorList>
            <consortium name="The Broad Institute Genomics Platform"/>
            <consortium name="The Broad Institute Genome Sequencing Center for Infectious Disease"/>
            <person name="Wu L."/>
            <person name="Ma J."/>
        </authorList>
    </citation>
    <scope>NUCLEOTIDE SEQUENCE [LARGE SCALE GENOMIC DNA]</scope>
    <source>
        <strain evidence="2">JCM 18958</strain>
    </source>
</reference>
<keyword evidence="2" id="KW-1185">Reference proteome</keyword>
<evidence type="ECO:0000313" key="1">
    <source>
        <dbReference type="EMBL" id="GAA4692206.1"/>
    </source>
</evidence>
<comment type="caution">
    <text evidence="1">The sequence shown here is derived from an EMBL/GenBank/DDBJ whole genome shotgun (WGS) entry which is preliminary data.</text>
</comment>
<gene>
    <name evidence="1" type="ORF">GCM10025781_06710</name>
</gene>
<evidence type="ECO:0000313" key="2">
    <source>
        <dbReference type="Proteomes" id="UP001501446"/>
    </source>
</evidence>
<protein>
    <recommendedName>
        <fullName evidence="3">Hexosyltransferase</fullName>
    </recommendedName>
</protein>
<proteinExistence type="predicted"/>